<protein>
    <submittedName>
        <fullName evidence="2">Retrovirus-related Pol poly from transposon</fullName>
    </submittedName>
</protein>
<dbReference type="STRING" id="10195.A0A3M7PSJ3"/>
<proteinExistence type="predicted"/>
<reference evidence="2 3" key="1">
    <citation type="journal article" date="2018" name="Sci. Rep.">
        <title>Genomic signatures of local adaptation to the degree of environmental predictability in rotifers.</title>
        <authorList>
            <person name="Franch-Gras L."/>
            <person name="Hahn C."/>
            <person name="Garcia-Roger E.M."/>
            <person name="Carmona M.J."/>
            <person name="Serra M."/>
            <person name="Gomez A."/>
        </authorList>
    </citation>
    <scope>NUCLEOTIDE SEQUENCE [LARGE SCALE GENOMIC DNA]</scope>
    <source>
        <strain evidence="2">HYR1</strain>
    </source>
</reference>
<dbReference type="InterPro" id="IPR012337">
    <property type="entry name" value="RNaseH-like_sf"/>
</dbReference>
<evidence type="ECO:0000313" key="3">
    <source>
        <dbReference type="Proteomes" id="UP000276133"/>
    </source>
</evidence>
<dbReference type="AlphaFoldDB" id="A0A3M7PSJ3"/>
<comment type="caution">
    <text evidence="2">The sequence shown here is derived from an EMBL/GenBank/DDBJ whole genome shotgun (WGS) entry which is preliminary data.</text>
</comment>
<dbReference type="Proteomes" id="UP000276133">
    <property type="component" value="Unassembled WGS sequence"/>
</dbReference>
<dbReference type="InterPro" id="IPR036397">
    <property type="entry name" value="RNaseH_sf"/>
</dbReference>
<gene>
    <name evidence="2" type="ORF">BpHYR1_030586</name>
</gene>
<organism evidence="2 3">
    <name type="scientific">Brachionus plicatilis</name>
    <name type="common">Marine rotifer</name>
    <name type="synonym">Brachionus muelleri</name>
    <dbReference type="NCBI Taxonomy" id="10195"/>
    <lineage>
        <taxon>Eukaryota</taxon>
        <taxon>Metazoa</taxon>
        <taxon>Spiralia</taxon>
        <taxon>Gnathifera</taxon>
        <taxon>Rotifera</taxon>
        <taxon>Eurotatoria</taxon>
        <taxon>Monogononta</taxon>
        <taxon>Pseudotrocha</taxon>
        <taxon>Ploima</taxon>
        <taxon>Brachionidae</taxon>
        <taxon>Brachionus</taxon>
    </lineage>
</organism>
<dbReference type="InterPro" id="IPR050951">
    <property type="entry name" value="Retrovirus_Pol_polyprotein"/>
</dbReference>
<sequence>MSRTNNKYILCIIDYFIKLMELFAIQSAEAKTVAKCLFTFICRHGIPEEVLTDQKTNYQSALIEELWNLMYVKRLRTSPFPLQNDGISERLKRTVKRMITCYVNEDHDDWDQQIEVLGRGGKPVRENRFETGSKENRFEDGTGFENRFEDGTGFENRFEDGTSFENRFEDGTGFENRFEDETGLVNRFEDETWLVNRFEDGTGLIKIKKIATGFLVLVIVFRPLEIVGRWEFFFIGFGSKRLLVNKHIELP</sequence>
<keyword evidence="3" id="KW-1185">Reference proteome</keyword>
<evidence type="ECO:0000259" key="1">
    <source>
        <dbReference type="PROSITE" id="PS50994"/>
    </source>
</evidence>
<dbReference type="InterPro" id="IPR001584">
    <property type="entry name" value="Integrase_cat-core"/>
</dbReference>
<dbReference type="PANTHER" id="PTHR37984">
    <property type="entry name" value="PROTEIN CBG26694"/>
    <property type="match status" value="1"/>
</dbReference>
<accession>A0A3M7PSJ3</accession>
<dbReference type="SUPFAM" id="SSF53098">
    <property type="entry name" value="Ribonuclease H-like"/>
    <property type="match status" value="1"/>
</dbReference>
<dbReference type="OrthoDB" id="775972at2759"/>
<dbReference type="PROSITE" id="PS50994">
    <property type="entry name" value="INTEGRASE"/>
    <property type="match status" value="1"/>
</dbReference>
<name>A0A3M7PSJ3_BRAPC</name>
<dbReference type="GO" id="GO:0003676">
    <property type="term" value="F:nucleic acid binding"/>
    <property type="evidence" value="ECO:0007669"/>
    <property type="project" value="InterPro"/>
</dbReference>
<feature type="domain" description="Integrase catalytic" evidence="1">
    <location>
        <begin position="1"/>
        <end position="142"/>
    </location>
</feature>
<dbReference type="PANTHER" id="PTHR37984:SF15">
    <property type="entry name" value="INTEGRASE CATALYTIC DOMAIN-CONTAINING PROTEIN"/>
    <property type="match status" value="1"/>
</dbReference>
<dbReference type="EMBL" id="REGN01009039">
    <property type="protein sequence ID" value="RNA02122.1"/>
    <property type="molecule type" value="Genomic_DNA"/>
</dbReference>
<dbReference type="Gene3D" id="3.30.420.10">
    <property type="entry name" value="Ribonuclease H-like superfamily/Ribonuclease H"/>
    <property type="match status" value="1"/>
</dbReference>
<dbReference type="GO" id="GO:0015074">
    <property type="term" value="P:DNA integration"/>
    <property type="evidence" value="ECO:0007669"/>
    <property type="project" value="InterPro"/>
</dbReference>
<evidence type="ECO:0000313" key="2">
    <source>
        <dbReference type="EMBL" id="RNA02122.1"/>
    </source>
</evidence>